<dbReference type="RefSeq" id="WP_339424304.1">
    <property type="nucleotide sequence ID" value="NZ_JBDJNQ010000007.1"/>
</dbReference>
<organism evidence="4 5">
    <name type="scientific">Sphingobacterium kitahiroshimense</name>
    <dbReference type="NCBI Taxonomy" id="470446"/>
    <lineage>
        <taxon>Bacteria</taxon>
        <taxon>Pseudomonadati</taxon>
        <taxon>Bacteroidota</taxon>
        <taxon>Sphingobacteriia</taxon>
        <taxon>Sphingobacteriales</taxon>
        <taxon>Sphingobacteriaceae</taxon>
        <taxon>Sphingobacterium</taxon>
    </lineage>
</organism>
<sequence length="137" mass="15792">MNTIYLAGAMIVDADNRLLVVRKKGSSYFMMPGGKIEKGELSSQALIRELKEELDLDILSRDLEYMGFHETEAVNEADTLVRGEVFRIEFKEKLVIIPQAELEEATWLNVDNYKNYKLAHLIEEFTVPIWLAGTFEY</sequence>
<feature type="domain" description="Nudix hydrolase" evidence="3">
    <location>
        <begin position="2"/>
        <end position="132"/>
    </location>
</feature>
<evidence type="ECO:0000256" key="1">
    <source>
        <dbReference type="ARBA" id="ARBA00001946"/>
    </source>
</evidence>
<reference evidence="4 5" key="1">
    <citation type="submission" date="2024-04" db="EMBL/GenBank/DDBJ databases">
        <title>WGS of bacteria from Torrens River.</title>
        <authorList>
            <person name="Wyrsch E.R."/>
            <person name="Drigo B."/>
        </authorList>
    </citation>
    <scope>NUCLEOTIDE SEQUENCE [LARGE SCALE GENOMIC DNA]</scope>
    <source>
        <strain evidence="4 5">TWI391</strain>
    </source>
</reference>
<dbReference type="PANTHER" id="PTHR43046">
    <property type="entry name" value="GDP-MANNOSE MANNOSYL HYDROLASE"/>
    <property type="match status" value="1"/>
</dbReference>
<evidence type="ECO:0000313" key="5">
    <source>
        <dbReference type="Proteomes" id="UP001409291"/>
    </source>
</evidence>
<evidence type="ECO:0000256" key="2">
    <source>
        <dbReference type="ARBA" id="ARBA00022801"/>
    </source>
</evidence>
<evidence type="ECO:0000259" key="3">
    <source>
        <dbReference type="PROSITE" id="PS51462"/>
    </source>
</evidence>
<comment type="caution">
    <text evidence="4">The sequence shown here is derived from an EMBL/GenBank/DDBJ whole genome shotgun (WGS) entry which is preliminary data.</text>
</comment>
<dbReference type="InterPro" id="IPR020084">
    <property type="entry name" value="NUDIX_hydrolase_CS"/>
</dbReference>
<keyword evidence="2" id="KW-0378">Hydrolase</keyword>
<protein>
    <submittedName>
        <fullName evidence="4">NUDIX domain-containing protein</fullName>
    </submittedName>
</protein>
<dbReference type="InterPro" id="IPR015797">
    <property type="entry name" value="NUDIX_hydrolase-like_dom_sf"/>
</dbReference>
<dbReference type="PROSITE" id="PS00893">
    <property type="entry name" value="NUDIX_BOX"/>
    <property type="match status" value="1"/>
</dbReference>
<dbReference type="CDD" id="cd04690">
    <property type="entry name" value="NUDIX_Hydrolase"/>
    <property type="match status" value="1"/>
</dbReference>
<keyword evidence="5" id="KW-1185">Reference proteome</keyword>
<dbReference type="InterPro" id="IPR000086">
    <property type="entry name" value="NUDIX_hydrolase_dom"/>
</dbReference>
<proteinExistence type="predicted"/>
<comment type="cofactor">
    <cofactor evidence="1">
        <name>Mg(2+)</name>
        <dbReference type="ChEBI" id="CHEBI:18420"/>
    </cofactor>
</comment>
<dbReference type="PANTHER" id="PTHR43046:SF2">
    <property type="entry name" value="8-OXO-DGTP DIPHOSPHATASE-RELATED"/>
    <property type="match status" value="1"/>
</dbReference>
<dbReference type="SUPFAM" id="SSF55811">
    <property type="entry name" value="Nudix"/>
    <property type="match status" value="1"/>
</dbReference>
<dbReference type="Proteomes" id="UP001409291">
    <property type="component" value="Unassembled WGS sequence"/>
</dbReference>
<evidence type="ECO:0000313" key="4">
    <source>
        <dbReference type="EMBL" id="MEN5378649.1"/>
    </source>
</evidence>
<dbReference type="Pfam" id="PF00293">
    <property type="entry name" value="NUDIX"/>
    <property type="match status" value="1"/>
</dbReference>
<dbReference type="Gene3D" id="3.90.79.10">
    <property type="entry name" value="Nucleoside Triphosphate Pyrophosphohydrolase"/>
    <property type="match status" value="1"/>
</dbReference>
<accession>A0ABV0BVS2</accession>
<dbReference type="EMBL" id="JBDJNQ010000007">
    <property type="protein sequence ID" value="MEN5378649.1"/>
    <property type="molecule type" value="Genomic_DNA"/>
</dbReference>
<gene>
    <name evidence="4" type="ORF">ABE541_15405</name>
</gene>
<name>A0ABV0BVS2_9SPHI</name>
<dbReference type="PROSITE" id="PS51462">
    <property type="entry name" value="NUDIX"/>
    <property type="match status" value="1"/>
</dbReference>